<comment type="caution">
    <text evidence="2">The sequence shown here is derived from an EMBL/GenBank/DDBJ whole genome shotgun (WGS) entry which is preliminary data.</text>
</comment>
<reference evidence="2 3" key="1">
    <citation type="submission" date="2024-03" db="EMBL/GenBank/DDBJ databases">
        <authorList>
            <person name="Martinez-Hernandez J."/>
        </authorList>
    </citation>
    <scope>NUCLEOTIDE SEQUENCE [LARGE SCALE GENOMIC DNA]</scope>
</reference>
<feature type="region of interest" description="Disordered" evidence="1">
    <location>
        <begin position="129"/>
        <end position="161"/>
    </location>
</feature>
<dbReference type="Proteomes" id="UP001497480">
    <property type="component" value="Unassembled WGS sequence"/>
</dbReference>
<name>A0AAV1WFU9_LUPLU</name>
<evidence type="ECO:0000256" key="1">
    <source>
        <dbReference type="SAM" id="MobiDB-lite"/>
    </source>
</evidence>
<dbReference type="EMBL" id="CAXHTB010000006">
    <property type="protein sequence ID" value="CAL0308209.1"/>
    <property type="molecule type" value="Genomic_DNA"/>
</dbReference>
<evidence type="ECO:0000313" key="3">
    <source>
        <dbReference type="Proteomes" id="UP001497480"/>
    </source>
</evidence>
<dbReference type="AlphaFoldDB" id="A0AAV1WFU9"/>
<organism evidence="2 3">
    <name type="scientific">Lupinus luteus</name>
    <name type="common">European yellow lupine</name>
    <dbReference type="NCBI Taxonomy" id="3873"/>
    <lineage>
        <taxon>Eukaryota</taxon>
        <taxon>Viridiplantae</taxon>
        <taxon>Streptophyta</taxon>
        <taxon>Embryophyta</taxon>
        <taxon>Tracheophyta</taxon>
        <taxon>Spermatophyta</taxon>
        <taxon>Magnoliopsida</taxon>
        <taxon>eudicotyledons</taxon>
        <taxon>Gunneridae</taxon>
        <taxon>Pentapetalae</taxon>
        <taxon>rosids</taxon>
        <taxon>fabids</taxon>
        <taxon>Fabales</taxon>
        <taxon>Fabaceae</taxon>
        <taxon>Papilionoideae</taxon>
        <taxon>50 kb inversion clade</taxon>
        <taxon>genistoids sensu lato</taxon>
        <taxon>core genistoids</taxon>
        <taxon>Genisteae</taxon>
        <taxon>Lupinus</taxon>
    </lineage>
</organism>
<proteinExistence type="predicted"/>
<evidence type="ECO:0000313" key="2">
    <source>
        <dbReference type="EMBL" id="CAL0308209.1"/>
    </source>
</evidence>
<sequence length="173" mass="19268">MGFDPQTHLPMAYSCCQVGKAHASFVSTHHMAQWESVRLEAEVRQSRDSSLFSNDPNSFVDGNKNASDYFLRIWNSEVGDSFRCVRKPDDITSPISAGSSSNICGSMYAITIELANNVKEDLKWRKSDSEGADDLENSSDTALQRNTFQSRGQSTDTLRYKPAKCRKSVAPMV</sequence>
<feature type="compositionally biased region" description="Polar residues" evidence="1">
    <location>
        <begin position="138"/>
        <end position="157"/>
    </location>
</feature>
<accession>A0AAV1WFU9</accession>
<gene>
    <name evidence="2" type="ORF">LLUT_LOCUS9269</name>
</gene>
<protein>
    <submittedName>
        <fullName evidence="2">Uncharacterized protein</fullName>
    </submittedName>
</protein>
<keyword evidence="3" id="KW-1185">Reference proteome</keyword>